<dbReference type="SUPFAM" id="SSF52540">
    <property type="entry name" value="P-loop containing nucleoside triphosphate hydrolases"/>
    <property type="match status" value="1"/>
</dbReference>
<dbReference type="InterPro" id="IPR027417">
    <property type="entry name" value="P-loop_NTPase"/>
</dbReference>
<dbReference type="Proteomes" id="UP000240838">
    <property type="component" value="Unassembled WGS sequence"/>
</dbReference>
<proteinExistence type="predicted"/>
<sequence length="86" mass="9498">MAQRVGAPVYIVCDIDRGGCFASFIGTLEIIKAEHRKLVKGFIINKFRGEISLLKGAIEYTERKTGVRVVGVVPYIDTLKLPSEDS</sequence>
<dbReference type="Pfam" id="PF13500">
    <property type="entry name" value="AAA_26"/>
    <property type="match status" value="1"/>
</dbReference>
<accession>A0A2R6B1P6</accession>
<dbReference type="UniPathway" id="UPA00148"/>
<evidence type="ECO:0000313" key="3">
    <source>
        <dbReference type="Proteomes" id="UP000240838"/>
    </source>
</evidence>
<organism evidence="2 3">
    <name type="scientific">Candidatus Marsarchaeota G1 archaeon OSP_B</name>
    <dbReference type="NCBI Taxonomy" id="1978153"/>
    <lineage>
        <taxon>Archaea</taxon>
        <taxon>Candidatus Marsarchaeota</taxon>
        <taxon>Candidatus Marsarchaeota group 1</taxon>
    </lineage>
</organism>
<dbReference type="GO" id="GO:0009236">
    <property type="term" value="P:cobalamin biosynthetic process"/>
    <property type="evidence" value="ECO:0007669"/>
    <property type="project" value="UniProtKB-UniPathway"/>
</dbReference>
<protein>
    <submittedName>
        <fullName evidence="2">Cobyric acid synthase CobQ</fullName>
    </submittedName>
</protein>
<feature type="non-terminal residue" evidence="2">
    <location>
        <position position="86"/>
    </location>
</feature>
<evidence type="ECO:0000313" key="2">
    <source>
        <dbReference type="EMBL" id="PSN92526.1"/>
    </source>
</evidence>
<dbReference type="AlphaFoldDB" id="A0A2R6B1P6"/>
<dbReference type="PANTHER" id="PTHR21343">
    <property type="entry name" value="DETHIOBIOTIN SYNTHETASE"/>
    <property type="match status" value="1"/>
</dbReference>
<name>A0A2R6B1P6_9ARCH</name>
<keyword evidence="1" id="KW-0315">Glutamine amidotransferase</keyword>
<comment type="caution">
    <text evidence="2">The sequence shown here is derived from an EMBL/GenBank/DDBJ whole genome shotgun (WGS) entry which is preliminary data.</text>
</comment>
<dbReference type="EMBL" id="NEXA01000114">
    <property type="protein sequence ID" value="PSN92526.1"/>
    <property type="molecule type" value="Genomic_DNA"/>
</dbReference>
<reference evidence="2 3" key="1">
    <citation type="submission" date="2017-04" db="EMBL/GenBank/DDBJ databases">
        <title>Novel microbial lineages endemic to geothermal iron-oxide mats fill important gaps in the evolutionary history of Archaea.</title>
        <authorList>
            <person name="Jay Z.J."/>
            <person name="Beam J.P."/>
            <person name="Dlakic M."/>
            <person name="Rusch D.B."/>
            <person name="Kozubal M.A."/>
            <person name="Inskeep W.P."/>
        </authorList>
    </citation>
    <scope>NUCLEOTIDE SEQUENCE [LARGE SCALE GENOMIC DNA]</scope>
    <source>
        <strain evidence="2">OSP_B</strain>
    </source>
</reference>
<dbReference type="Gene3D" id="3.40.50.300">
    <property type="entry name" value="P-loop containing nucleotide triphosphate hydrolases"/>
    <property type="match status" value="1"/>
</dbReference>
<gene>
    <name evidence="2" type="ORF">B9P99_03430</name>
</gene>
<dbReference type="PANTHER" id="PTHR21343:SF1">
    <property type="entry name" value="COBYRIC ACID SYNTHASE"/>
    <property type="match status" value="1"/>
</dbReference>
<evidence type="ECO:0000256" key="1">
    <source>
        <dbReference type="ARBA" id="ARBA00022962"/>
    </source>
</evidence>